<dbReference type="EMBL" id="BAABIA010000014">
    <property type="protein sequence ID" value="GAA5149426.1"/>
    <property type="molecule type" value="Genomic_DNA"/>
</dbReference>
<evidence type="ECO:0000259" key="1">
    <source>
        <dbReference type="Pfam" id="PF02754"/>
    </source>
</evidence>
<name>A0ABP9PN45_9BACT</name>
<proteinExistence type="predicted"/>
<evidence type="ECO:0000313" key="3">
    <source>
        <dbReference type="Proteomes" id="UP001499852"/>
    </source>
</evidence>
<dbReference type="PANTHER" id="PTHR30296:SF0">
    <property type="entry name" value="LACTATE UTILIZATION PROTEIN A"/>
    <property type="match status" value="1"/>
</dbReference>
<protein>
    <submittedName>
        <fullName evidence="2">(Fe-S)-binding protein</fullName>
    </submittedName>
</protein>
<dbReference type="Proteomes" id="UP001499852">
    <property type="component" value="Unassembled WGS sequence"/>
</dbReference>
<dbReference type="RefSeq" id="WP_345738877.1">
    <property type="nucleotide sequence ID" value="NZ_BAABIA010000014.1"/>
</dbReference>
<feature type="domain" description="Cysteine-rich" evidence="1">
    <location>
        <begin position="122"/>
        <end position="216"/>
    </location>
</feature>
<evidence type="ECO:0000313" key="2">
    <source>
        <dbReference type="EMBL" id="GAA5149426.1"/>
    </source>
</evidence>
<gene>
    <name evidence="2" type="ORF">GCM10023213_47100</name>
</gene>
<feature type="domain" description="Cysteine-rich" evidence="1">
    <location>
        <begin position="5"/>
        <end position="84"/>
    </location>
</feature>
<dbReference type="InterPro" id="IPR004017">
    <property type="entry name" value="Cys_rich_dom"/>
</dbReference>
<reference evidence="3" key="1">
    <citation type="journal article" date="2019" name="Int. J. Syst. Evol. Microbiol.">
        <title>The Global Catalogue of Microorganisms (GCM) 10K type strain sequencing project: providing services to taxonomists for standard genome sequencing and annotation.</title>
        <authorList>
            <consortium name="The Broad Institute Genomics Platform"/>
            <consortium name="The Broad Institute Genome Sequencing Center for Infectious Disease"/>
            <person name="Wu L."/>
            <person name="Ma J."/>
        </authorList>
    </citation>
    <scope>NUCLEOTIDE SEQUENCE [LARGE SCALE GENOMIC DNA]</scope>
    <source>
        <strain evidence="3">JCM 18053</strain>
    </source>
</reference>
<accession>A0ABP9PN45</accession>
<sequence length="251" mass="27191">MTLGLFIPCYIDQLYPQVGQATYTLLTRLGHQVEVPEKPACCGQPMSNSGFAKAGAGCLTDFAREYARFDHIVSPSGSCVLHLKESLEAQHSPMAHRVYELCEFLHDIAKVDSLPARFPHRVGLHQSCHGLRGLGLGSPSECRVPAFSKPARLLQMVAGLELVPLDRCDECCGFGGTFSVFESDVSVSMGRDRIQDHISHGAEFITSADMSCLMHLGGLLSRQAPQVKVRHIAEILAGTAESEAEPSLNDG</sequence>
<dbReference type="PANTHER" id="PTHR30296">
    <property type="entry name" value="UNCHARACTERIZED PROTEIN YKGE"/>
    <property type="match status" value="1"/>
</dbReference>
<organism evidence="2 3">
    <name type="scientific">Prosthecobacter algae</name>
    <dbReference type="NCBI Taxonomy" id="1144682"/>
    <lineage>
        <taxon>Bacteria</taxon>
        <taxon>Pseudomonadati</taxon>
        <taxon>Verrucomicrobiota</taxon>
        <taxon>Verrucomicrobiia</taxon>
        <taxon>Verrucomicrobiales</taxon>
        <taxon>Verrucomicrobiaceae</taxon>
        <taxon>Prosthecobacter</taxon>
    </lineage>
</organism>
<dbReference type="Pfam" id="PF02754">
    <property type="entry name" value="CCG"/>
    <property type="match status" value="2"/>
</dbReference>
<comment type="caution">
    <text evidence="2">The sequence shown here is derived from an EMBL/GenBank/DDBJ whole genome shotgun (WGS) entry which is preliminary data.</text>
</comment>
<keyword evidence="3" id="KW-1185">Reference proteome</keyword>